<name>A0A9N9JZ67_9GLOM</name>
<dbReference type="EMBL" id="CAJVPY010038624">
    <property type="protein sequence ID" value="CAG8804104.1"/>
    <property type="molecule type" value="Genomic_DNA"/>
</dbReference>
<dbReference type="Gene3D" id="1.10.510.10">
    <property type="entry name" value="Transferase(Phosphotransferase) domain 1"/>
    <property type="match status" value="1"/>
</dbReference>
<gene>
    <name evidence="1" type="ORF">DERYTH_LOCUS24028</name>
</gene>
<evidence type="ECO:0000313" key="1">
    <source>
        <dbReference type="EMBL" id="CAG8804104.1"/>
    </source>
</evidence>
<protein>
    <submittedName>
        <fullName evidence="1">5189_t:CDS:1</fullName>
    </submittedName>
</protein>
<accession>A0A9N9JZ67</accession>
<dbReference type="InterPro" id="IPR011009">
    <property type="entry name" value="Kinase-like_dom_sf"/>
</dbReference>
<proteinExistence type="predicted"/>
<sequence>EREQIIPGTPVDYANLYMKCWESEPEKRPALYEILTELERLSKEIKILSVINNSV</sequence>
<keyword evidence="2" id="KW-1185">Reference proteome</keyword>
<dbReference type="Proteomes" id="UP000789405">
    <property type="component" value="Unassembled WGS sequence"/>
</dbReference>
<dbReference type="SUPFAM" id="SSF56112">
    <property type="entry name" value="Protein kinase-like (PK-like)"/>
    <property type="match status" value="1"/>
</dbReference>
<comment type="caution">
    <text evidence="1">The sequence shown here is derived from an EMBL/GenBank/DDBJ whole genome shotgun (WGS) entry which is preliminary data.</text>
</comment>
<reference evidence="1" key="1">
    <citation type="submission" date="2021-06" db="EMBL/GenBank/DDBJ databases">
        <authorList>
            <person name="Kallberg Y."/>
            <person name="Tangrot J."/>
            <person name="Rosling A."/>
        </authorList>
    </citation>
    <scope>NUCLEOTIDE SEQUENCE</scope>
    <source>
        <strain evidence="1">MA453B</strain>
    </source>
</reference>
<evidence type="ECO:0000313" key="2">
    <source>
        <dbReference type="Proteomes" id="UP000789405"/>
    </source>
</evidence>
<feature type="non-terminal residue" evidence="1">
    <location>
        <position position="1"/>
    </location>
</feature>
<dbReference type="OrthoDB" id="2444584at2759"/>
<dbReference type="AlphaFoldDB" id="A0A9N9JZ67"/>
<organism evidence="1 2">
    <name type="scientific">Dentiscutata erythropus</name>
    <dbReference type="NCBI Taxonomy" id="1348616"/>
    <lineage>
        <taxon>Eukaryota</taxon>
        <taxon>Fungi</taxon>
        <taxon>Fungi incertae sedis</taxon>
        <taxon>Mucoromycota</taxon>
        <taxon>Glomeromycotina</taxon>
        <taxon>Glomeromycetes</taxon>
        <taxon>Diversisporales</taxon>
        <taxon>Gigasporaceae</taxon>
        <taxon>Dentiscutata</taxon>
    </lineage>
</organism>